<dbReference type="SMART" id="SM00778">
    <property type="entry name" value="Prim_Zn_Ribbon"/>
    <property type="match status" value="1"/>
</dbReference>
<feature type="domain" description="SF4 helicase" evidence="2">
    <location>
        <begin position="257"/>
        <end position="517"/>
    </location>
</feature>
<keyword evidence="1" id="KW-0808">Transferase</keyword>
<dbReference type="Gene3D" id="2.20.25.180">
    <property type="match status" value="1"/>
</dbReference>
<keyword evidence="1" id="KW-0547">Nucleotide-binding</keyword>
<proteinExistence type="inferred from homology"/>
<evidence type="ECO:0000256" key="1">
    <source>
        <dbReference type="HAMAP-Rule" id="MF_04154"/>
    </source>
</evidence>
<comment type="function">
    <text evidence="1">ATP-dependent DNA helicase and primase essential for viral DNA replication and recombination. The helicase moves 5' -&gt; 3' on the lagging strand template, unwinding the DNA duplex ahead of the leading strand polymerase at the replication fork and generating ssDNA for both leading and lagging strand synthesis. ATP or dTTP hydrolysis propels each helicase domain to translocate sequentially along DNA. Mediates strand transfer when a joint molecule is available and participates in recombinational DNA repair through its role in strand exchange. Primase activity synthesizes short RNA primers at the sequence 5'-GTC-3' on the lagging strand that the polymerase elongates using dNTPs and providing the primase is still present.</text>
</comment>
<feature type="site" description="dTTP/dATP binding" evidence="1">
    <location>
        <position position="435"/>
    </location>
</feature>
<dbReference type="InterPro" id="IPR006171">
    <property type="entry name" value="TOPRIM_dom"/>
</dbReference>
<dbReference type="PANTHER" id="PTHR12873:SF0">
    <property type="entry name" value="TWINKLE MTDNA HELICASE"/>
    <property type="match status" value="1"/>
</dbReference>
<protein>
    <recommendedName>
        <fullName evidence="1">DNA helicase/primase</fullName>
        <ecNumber evidence="1">2.7.7.-</ecNumber>
        <ecNumber evidence="1">3.6.4.12</ecNumber>
    </recommendedName>
</protein>
<dbReference type="InterPro" id="IPR046394">
    <property type="entry name" value="Helic_Prim_T7"/>
</dbReference>
<keyword evidence="1" id="KW-0067">ATP-binding</keyword>
<feature type="binding site" evidence="1">
    <location>
        <position position="137"/>
    </location>
    <ligand>
        <name>Mg(2+)</name>
        <dbReference type="ChEBI" id="CHEBI:18420"/>
        <label>1</label>
        <note>catalytic</note>
    </ligand>
</feature>
<dbReference type="InterPro" id="IPR048774">
    <property type="entry name" value="Helic-prim_T7_N"/>
</dbReference>
<feature type="site" description="dTTP/dATP binding" evidence="1">
    <location>
        <position position="504"/>
    </location>
</feature>
<dbReference type="SUPFAM" id="SSF56731">
    <property type="entry name" value="DNA primase core"/>
    <property type="match status" value="1"/>
</dbReference>
<keyword evidence="1" id="KW-0511">Multifunctional enzyme</keyword>
<gene>
    <name evidence="3" type="ORF">P60_gp14</name>
</gene>
<comment type="domain">
    <text evidence="1">The N-terminus zinc finger domain is essential for delivering the primed DNA template to the DNA polymerase. The central core domain contains the primase activity. The C-terminus region is responsible for the helicase activity and binds 1 Mg(2+)-dTTP.</text>
</comment>
<dbReference type="PROSITE" id="PS51199">
    <property type="entry name" value="SF4_HELICASE"/>
    <property type="match status" value="1"/>
</dbReference>
<dbReference type="EC" id="3.6.4.12" evidence="1"/>
<dbReference type="GeneID" id="932760"/>
<dbReference type="InterPro" id="IPR034154">
    <property type="entry name" value="TOPRIM_DnaG/twinkle"/>
</dbReference>
<dbReference type="InterPro" id="IPR007694">
    <property type="entry name" value="DNA_helicase_DnaB-like_C"/>
</dbReference>
<keyword evidence="1" id="KW-0862">Zinc</keyword>
<feature type="site" description="dTTP/dATP binding" evidence="1">
    <location>
        <position position="474"/>
    </location>
</feature>
<dbReference type="HAMAP" id="MF_04154">
    <property type="entry name" value="Helic_Prim_T7"/>
    <property type="match status" value="1"/>
</dbReference>
<organism evidence="3 4">
    <name type="scientific">Synechococcus phage P60</name>
    <dbReference type="NCBI Taxonomy" id="2905923"/>
    <lineage>
        <taxon>Viruses</taxon>
        <taxon>Duplodnaviria</taxon>
        <taxon>Heunggongvirae</taxon>
        <taxon>Uroviricota</taxon>
        <taxon>Caudoviricetes</taxon>
        <taxon>Autographivirales</taxon>
        <taxon>Tiilvirus</taxon>
        <taxon>Tiilvirus P60</taxon>
    </lineage>
</organism>
<dbReference type="GO" id="GO:0039693">
    <property type="term" value="P:viral DNA genome replication"/>
    <property type="evidence" value="ECO:0007669"/>
    <property type="project" value="UniProtKB-UniRule"/>
</dbReference>
<dbReference type="Gene3D" id="2.20.25.10">
    <property type="match status" value="1"/>
</dbReference>
<dbReference type="Pfam" id="PF03796">
    <property type="entry name" value="DnaB_C"/>
    <property type="match status" value="1"/>
</dbReference>
<keyword evidence="1" id="KW-0347">Helicase</keyword>
<dbReference type="Gene3D" id="3.40.50.300">
    <property type="entry name" value="P-loop containing nucleotide triphosphate hydrolases"/>
    <property type="match status" value="1"/>
</dbReference>
<feature type="site" description="dTTP/dATP binding" evidence="1">
    <location>
        <position position="491"/>
    </location>
</feature>
<sequence>MYDETQNEFTRHEPCPNCPSSDALARYSDGGAYCFSCGYSERGTGQSTHTSRAPMIPLEGDFHRIPSRNLTEETCRKFNVRVNDGRIQFPYYDNSRQLVGYKHRGKEKDFRWQGKNPDNQLFGQQLWGKGKAIVVTEGEFDALSVFQARKNWPVVSVPNGAQSAKKALAAQLTYLLNFEEIILMFDNDDAGIQAAEECVSLFPADRVFTAFIDGYKDASEAVSAKDYDAVTQAIWNKSTYTPKSIIDGRTLFDVVTTPLHGRDAEYPFAALNSTTGGLRLGELVTITAGSGTGKSTLCGEIAVSLINQDQRVGYIALEESVKRTGLRLMTVAANKPLHLNNELPTDELRTAFDSTLGTGRVFLRDGFGSVDPDSLLNDIRFLTKAHEVQWIVLDHLSILLSGNESTDERKMIDIVMTKLRSFVEETGIGMILISHLRRNQGDKGHEDGAQVSLSQLRGSHSIAQLSDLVIALERDISKGDNRSQLRVLKNRFNGQTGPAGGLSYSVETGRMIEALDFEDDKPTAPTDYGDF</sequence>
<name>Q8W711_9CAUD</name>
<keyword evidence="1" id="KW-0639">Primosome</keyword>
<feature type="binding site" evidence="1">
    <location>
        <position position="217"/>
    </location>
    <ligand>
        <name>Mg(2+)</name>
        <dbReference type="ChEBI" id="CHEBI:18420"/>
        <label>2</label>
    </ligand>
</feature>
<dbReference type="GO" id="GO:0016787">
    <property type="term" value="F:hydrolase activity"/>
    <property type="evidence" value="ECO:0007669"/>
    <property type="project" value="UniProtKB-KW"/>
</dbReference>
<dbReference type="Pfam" id="PF13155">
    <property type="entry name" value="Toprim_2"/>
    <property type="match status" value="1"/>
</dbReference>
<feature type="zinc finger region" description="C4-like; zinc ribbon fold" evidence="1">
    <location>
        <begin position="15"/>
        <end position="37"/>
    </location>
</feature>
<dbReference type="GO" id="GO:0003899">
    <property type="term" value="F:DNA-directed RNA polymerase activity"/>
    <property type="evidence" value="ECO:0007669"/>
    <property type="project" value="UniProtKB-UniRule"/>
</dbReference>
<dbReference type="Pfam" id="PF21268">
    <property type="entry name" value="Helic-prim_T7_N"/>
    <property type="match status" value="1"/>
</dbReference>
<comment type="cofactor">
    <cofactor evidence="1">
        <name>Mg(2+)</name>
        <dbReference type="ChEBI" id="CHEBI:18420"/>
    </cofactor>
    <text evidence="1">Binds 2 Mg(2+), one of which is catalytic.</text>
</comment>
<dbReference type="GO" id="GO:0005524">
    <property type="term" value="F:ATP binding"/>
    <property type="evidence" value="ECO:0007669"/>
    <property type="project" value="UniProtKB-UniRule"/>
</dbReference>
<dbReference type="CDD" id="cd01029">
    <property type="entry name" value="TOPRIM_primases"/>
    <property type="match status" value="1"/>
</dbReference>
<feature type="binding site" evidence="1">
    <location>
        <position position="34"/>
    </location>
    <ligand>
        <name>Zn(2+)</name>
        <dbReference type="ChEBI" id="CHEBI:29105"/>
    </ligand>
</feature>
<keyword evidence="1" id="KW-0378">Hydrolase</keyword>
<dbReference type="SMART" id="SM00493">
    <property type="entry name" value="TOPRIM"/>
    <property type="match status" value="1"/>
</dbReference>
<keyword evidence="1" id="KW-1194">Viral DNA replication</keyword>
<dbReference type="SUPFAM" id="SSF52540">
    <property type="entry name" value="P-loop containing nucleoside triphosphate hydrolases"/>
    <property type="match status" value="1"/>
</dbReference>
<dbReference type="GO" id="GO:0003697">
    <property type="term" value="F:single-stranded DNA binding"/>
    <property type="evidence" value="ECO:0007669"/>
    <property type="project" value="InterPro"/>
</dbReference>
<comment type="subunit">
    <text evidence="1">Homohexamer. Assembles as a hexamer onto linear or circular ssDNA in the presence of ATP or dTTP. Interacts (via C-terminus) with the viral DNA polymerase that is bound to DNA; this interaction is essential to initiate leading-strand DNA synthesis. The priming complex consists of 2 DNA polymerases and 1 helicase-primase hexamer that assemble on the DNA template. Interacts with the single-stranded DNA-binding protein. Part of the replicase complex that includes the DNA polymerase, the primase/helicase and the single-stranded DNA binding protein.</text>
</comment>
<feature type="binding site" evidence="1">
    <location>
        <position position="37"/>
    </location>
    <ligand>
        <name>Zn(2+)</name>
        <dbReference type="ChEBI" id="CHEBI:29105"/>
    </ligand>
</feature>
<feature type="binding site" evidence="1">
    <location>
        <position position="15"/>
    </location>
    <ligand>
        <name>Zn(2+)</name>
        <dbReference type="ChEBI" id="CHEBI:29105"/>
    </ligand>
</feature>
<dbReference type="Gene3D" id="3.40.1360.10">
    <property type="match status" value="1"/>
</dbReference>
<evidence type="ECO:0000259" key="2">
    <source>
        <dbReference type="PROSITE" id="PS51199"/>
    </source>
</evidence>
<dbReference type="GO" id="GO:0006269">
    <property type="term" value="P:DNA replication, synthesis of primer"/>
    <property type="evidence" value="ECO:0007669"/>
    <property type="project" value="UniProtKB-KW"/>
</dbReference>
<dbReference type="RefSeq" id="NP_570328.1">
    <property type="nucleotide sequence ID" value="NC_003390.2"/>
</dbReference>
<dbReference type="GO" id="GO:0043139">
    <property type="term" value="F:5'-3' DNA helicase activity"/>
    <property type="evidence" value="ECO:0007669"/>
    <property type="project" value="InterPro"/>
</dbReference>
<evidence type="ECO:0000313" key="4">
    <source>
        <dbReference type="Proteomes" id="UP000001761"/>
    </source>
</evidence>
<reference evidence="3 4" key="1">
    <citation type="journal article" date="2002" name="Appl. Environ. Microbiol.">
        <title>Genomic sequence and evolution of marine cyanophage P60: a new insight on lytic and lysogenic phages.</title>
        <authorList>
            <person name="Chen F."/>
            <person name="Lu J."/>
        </authorList>
    </citation>
    <scope>NUCLEOTIDE SEQUENCE</scope>
</reference>
<keyword evidence="1" id="KW-0460">Magnesium</keyword>
<evidence type="ECO:0000313" key="3">
    <source>
        <dbReference type="EMBL" id="AAL73266.1"/>
    </source>
</evidence>
<dbReference type="OrthoDB" id="615at10239"/>
<keyword evidence="1" id="KW-0479">Metal-binding</keyword>
<dbReference type="SUPFAM" id="SSF57783">
    <property type="entry name" value="Zinc beta-ribbon"/>
    <property type="match status" value="1"/>
</dbReference>
<dbReference type="PANTHER" id="PTHR12873">
    <property type="entry name" value="T7-LIKE MITOCHONDRIAL DNA HELICASE"/>
    <property type="match status" value="1"/>
</dbReference>
<feature type="binding site" evidence="1">
    <location>
        <begin position="288"/>
        <end position="295"/>
    </location>
    <ligand>
        <name>ATP</name>
        <dbReference type="ChEBI" id="CHEBI:30616"/>
    </ligand>
</feature>
<comment type="catalytic activity">
    <reaction evidence="1">
        <text>ATP + H2O = ADP + phosphate + H(+)</text>
        <dbReference type="Rhea" id="RHEA:13065"/>
        <dbReference type="ChEBI" id="CHEBI:15377"/>
        <dbReference type="ChEBI" id="CHEBI:15378"/>
        <dbReference type="ChEBI" id="CHEBI:30616"/>
        <dbReference type="ChEBI" id="CHEBI:43474"/>
        <dbReference type="ChEBI" id="CHEBI:456216"/>
        <dbReference type="EC" id="3.6.4.12"/>
    </reaction>
</comment>
<dbReference type="InterPro" id="IPR027417">
    <property type="entry name" value="P-loop_NTPase"/>
</dbReference>
<dbReference type="KEGG" id="vg:932760"/>
<dbReference type="InterPro" id="IPR013237">
    <property type="entry name" value="Phage_T7_Gp4_N"/>
</dbReference>
<keyword evidence="1" id="KW-0235">DNA replication</keyword>
<accession>Q8W711</accession>
<dbReference type="EMBL" id="AF338467">
    <property type="protein sequence ID" value="AAL73266.1"/>
    <property type="molecule type" value="Genomic_DNA"/>
</dbReference>
<dbReference type="CDD" id="cd19483">
    <property type="entry name" value="RecA-like_Gp4D_helicase"/>
    <property type="match status" value="1"/>
</dbReference>
<dbReference type="InterPro" id="IPR027032">
    <property type="entry name" value="Twinkle-like"/>
</dbReference>
<comment type="caution">
    <text evidence="1">Lacks conserved residue(s) required for the propagation of feature annotation.</text>
</comment>
<feature type="binding site" evidence="1">
    <location>
        <position position="186"/>
    </location>
    <ligand>
        <name>Mg(2+)</name>
        <dbReference type="ChEBI" id="CHEBI:18420"/>
        <label>1</label>
        <note>catalytic</note>
    </ligand>
</feature>
<comment type="similarity">
    <text evidence="1">Belongs to the Teseptimavirus DNA helicase/primase family.</text>
</comment>
<dbReference type="Proteomes" id="UP000001761">
    <property type="component" value="Segment"/>
</dbReference>
<keyword evidence="1" id="KW-0548">Nucleotidyltransferase</keyword>
<feature type="binding site" evidence="1">
    <location>
        <position position="18"/>
    </location>
    <ligand>
        <name>Zn(2+)</name>
        <dbReference type="ChEBI" id="CHEBI:29105"/>
    </ligand>
</feature>
<dbReference type="EC" id="2.7.7.-" evidence="1"/>
<dbReference type="GO" id="GO:0008270">
    <property type="term" value="F:zinc ion binding"/>
    <property type="evidence" value="ECO:0007669"/>
    <property type="project" value="UniProtKB-UniRule"/>
</dbReference>
<keyword evidence="4" id="KW-1185">Reference proteome</keyword>
<keyword evidence="1" id="KW-0863">Zinc-finger</keyword>